<dbReference type="AlphaFoldDB" id="A0A3S5FF30"/>
<reference evidence="2" key="1">
    <citation type="submission" date="2018-11" db="EMBL/GenBank/DDBJ databases">
        <authorList>
            <consortium name="Pathogen Informatics"/>
        </authorList>
    </citation>
    <scope>NUCLEOTIDE SEQUENCE</scope>
</reference>
<protein>
    <submittedName>
        <fullName evidence="2">Uncharacterized protein</fullName>
    </submittedName>
</protein>
<name>A0A3S5FF30_9PLAT</name>
<evidence type="ECO:0000256" key="1">
    <source>
        <dbReference type="SAM" id="SignalP"/>
    </source>
</evidence>
<keyword evidence="3" id="KW-1185">Reference proteome</keyword>
<dbReference type="Proteomes" id="UP000784294">
    <property type="component" value="Unassembled WGS sequence"/>
</dbReference>
<accession>A0A3S5FF30</accession>
<feature type="chain" id="PRO_5018771784" evidence="1">
    <location>
        <begin position="29"/>
        <end position="120"/>
    </location>
</feature>
<evidence type="ECO:0000313" key="3">
    <source>
        <dbReference type="Proteomes" id="UP000784294"/>
    </source>
</evidence>
<organism evidence="2 3">
    <name type="scientific">Protopolystoma xenopodis</name>
    <dbReference type="NCBI Taxonomy" id="117903"/>
    <lineage>
        <taxon>Eukaryota</taxon>
        <taxon>Metazoa</taxon>
        <taxon>Spiralia</taxon>
        <taxon>Lophotrochozoa</taxon>
        <taxon>Platyhelminthes</taxon>
        <taxon>Monogenea</taxon>
        <taxon>Polyopisthocotylea</taxon>
        <taxon>Polystomatidea</taxon>
        <taxon>Polystomatidae</taxon>
        <taxon>Protopolystoma</taxon>
    </lineage>
</organism>
<dbReference type="EMBL" id="CAAALY010100555">
    <property type="protein sequence ID" value="VEL29131.1"/>
    <property type="molecule type" value="Genomic_DNA"/>
</dbReference>
<sequence>MQRPCSFAIHTRLLSSSQLVAAPTLVLAVCIPQPPAYSSWLPDRDIAVLIYYPHAHFPTPLHPMLQRHTPSPGLRLPQPMSAQYLSPIPTSSSLTFNGPSKPGQEVSFHSHWLEVEGIQA</sequence>
<evidence type="ECO:0000313" key="2">
    <source>
        <dbReference type="EMBL" id="VEL29131.1"/>
    </source>
</evidence>
<gene>
    <name evidence="2" type="ORF">PXEA_LOCUS22571</name>
</gene>
<proteinExistence type="predicted"/>
<feature type="signal peptide" evidence="1">
    <location>
        <begin position="1"/>
        <end position="28"/>
    </location>
</feature>
<keyword evidence="1" id="KW-0732">Signal</keyword>
<comment type="caution">
    <text evidence="2">The sequence shown here is derived from an EMBL/GenBank/DDBJ whole genome shotgun (WGS) entry which is preliminary data.</text>
</comment>